<proteinExistence type="predicted"/>
<dbReference type="Proteomes" id="UP000276133">
    <property type="component" value="Unassembled WGS sequence"/>
</dbReference>
<dbReference type="EMBL" id="REGN01005615">
    <property type="protein sequence ID" value="RNA12780.1"/>
    <property type="molecule type" value="Genomic_DNA"/>
</dbReference>
<protein>
    <submittedName>
        <fullName evidence="1">Uncharacterized protein</fullName>
    </submittedName>
</protein>
<organism evidence="1 2">
    <name type="scientific">Brachionus plicatilis</name>
    <name type="common">Marine rotifer</name>
    <name type="synonym">Brachionus muelleri</name>
    <dbReference type="NCBI Taxonomy" id="10195"/>
    <lineage>
        <taxon>Eukaryota</taxon>
        <taxon>Metazoa</taxon>
        <taxon>Spiralia</taxon>
        <taxon>Gnathifera</taxon>
        <taxon>Rotifera</taxon>
        <taxon>Eurotatoria</taxon>
        <taxon>Monogononta</taxon>
        <taxon>Pseudotrocha</taxon>
        <taxon>Ploima</taxon>
        <taxon>Brachionidae</taxon>
        <taxon>Brachionus</taxon>
    </lineage>
</organism>
<keyword evidence="2" id="KW-1185">Reference proteome</keyword>
<sequence length="74" mass="8507">MFTTMVEKTEKKADLQAQKTHCHITQKKLLQITYDVVEEGIHNKKSILIPASFSFKSFEIEVVPEFKLLVTLAI</sequence>
<name>A0A3M7QNA9_BRAPC</name>
<evidence type="ECO:0000313" key="2">
    <source>
        <dbReference type="Proteomes" id="UP000276133"/>
    </source>
</evidence>
<comment type="caution">
    <text evidence="1">The sequence shown here is derived from an EMBL/GenBank/DDBJ whole genome shotgun (WGS) entry which is preliminary data.</text>
</comment>
<gene>
    <name evidence="1" type="ORF">BpHYR1_023874</name>
</gene>
<accession>A0A3M7QNA9</accession>
<evidence type="ECO:0000313" key="1">
    <source>
        <dbReference type="EMBL" id="RNA12780.1"/>
    </source>
</evidence>
<dbReference type="AlphaFoldDB" id="A0A3M7QNA9"/>
<reference evidence="1 2" key="1">
    <citation type="journal article" date="2018" name="Sci. Rep.">
        <title>Genomic signatures of local adaptation to the degree of environmental predictability in rotifers.</title>
        <authorList>
            <person name="Franch-Gras L."/>
            <person name="Hahn C."/>
            <person name="Garcia-Roger E.M."/>
            <person name="Carmona M.J."/>
            <person name="Serra M."/>
            <person name="Gomez A."/>
        </authorList>
    </citation>
    <scope>NUCLEOTIDE SEQUENCE [LARGE SCALE GENOMIC DNA]</scope>
    <source>
        <strain evidence="1">HYR1</strain>
    </source>
</reference>